<evidence type="ECO:0000256" key="4">
    <source>
        <dbReference type="ARBA" id="ARBA00022692"/>
    </source>
</evidence>
<feature type="transmembrane region" description="Helical" evidence="8">
    <location>
        <begin position="197"/>
        <end position="215"/>
    </location>
</feature>
<feature type="transmembrane region" description="Helical" evidence="8">
    <location>
        <begin position="289"/>
        <end position="308"/>
    </location>
</feature>
<dbReference type="Pfam" id="PF00361">
    <property type="entry name" value="Proton_antipo_M"/>
    <property type="match status" value="1"/>
</dbReference>
<feature type="transmembrane region" description="Helical" evidence="8">
    <location>
        <begin position="314"/>
        <end position="335"/>
    </location>
</feature>
<feature type="transmembrane region" description="Helical" evidence="8">
    <location>
        <begin position="6"/>
        <end position="24"/>
    </location>
</feature>
<evidence type="ECO:0000259" key="9">
    <source>
        <dbReference type="Pfam" id="PF00361"/>
    </source>
</evidence>
<feature type="transmembrane region" description="Helical" evidence="8">
    <location>
        <begin position="263"/>
        <end position="282"/>
    </location>
</feature>
<dbReference type="AlphaFoldDB" id="A0A370DWA9"/>
<evidence type="ECO:0000256" key="2">
    <source>
        <dbReference type="ARBA" id="ARBA00005346"/>
    </source>
</evidence>
<reference evidence="10 11" key="1">
    <citation type="journal article" date="2018" name="ISME J.">
        <title>Endosymbiont genomes yield clues of tubeworm success.</title>
        <authorList>
            <person name="Li Y."/>
            <person name="Liles M.R."/>
            <person name="Halanych K.M."/>
        </authorList>
    </citation>
    <scope>NUCLEOTIDE SEQUENCE [LARGE SCALE GENOMIC DNA]</scope>
    <source>
        <strain evidence="10">A1422</strain>
    </source>
</reference>
<feature type="transmembrane region" description="Helical" evidence="8">
    <location>
        <begin position="442"/>
        <end position="462"/>
    </location>
</feature>
<feature type="transmembrane region" description="Helical" evidence="8">
    <location>
        <begin position="155"/>
        <end position="177"/>
    </location>
</feature>
<evidence type="ECO:0000313" key="11">
    <source>
        <dbReference type="Proteomes" id="UP000255508"/>
    </source>
</evidence>
<feature type="transmembrane region" description="Helical" evidence="8">
    <location>
        <begin position="69"/>
        <end position="91"/>
    </location>
</feature>
<comment type="caution">
    <text evidence="10">The sequence shown here is derived from an EMBL/GenBank/DDBJ whole genome shotgun (WGS) entry which is preliminary data.</text>
</comment>
<keyword evidence="6 8" id="KW-0472">Membrane</keyword>
<feature type="transmembrane region" description="Helical" evidence="8">
    <location>
        <begin position="347"/>
        <end position="371"/>
    </location>
</feature>
<dbReference type="InterPro" id="IPR050586">
    <property type="entry name" value="CPA3_Na-H_Antiporter_D"/>
</dbReference>
<feature type="transmembrane region" description="Helical" evidence="8">
    <location>
        <begin position="31"/>
        <end position="49"/>
    </location>
</feature>
<sequence length="486" mass="51485">MNTIVLTVVLPLLAAFVVPVLSRVSPLLGRLLGPLTLAYAILLTLQVWLGMEGKPFSIALGGFQPPLGINFYVDRLSLLFTFLTLVTSLLLWPWRNETEPRQYALTLLLAASACGLALSGDLFNIYVFYELISVASFGLAAATRSGAAFAASLRYLILSGLGSVLVLCGIAIVYLQTGTLNLAQLSQLAPESLNTPLGMSAFALILLGVGVKGELFPVNSWVPEVYAAASSRVSGLLAGLVSKLAVLVIVRLLVLLFQQESALQLMLILGLLGAISGELAAWRAKDMNRMLAFSSIGQLGVIFIAFSIPGETGLFAGLALSLHHLLVKPALFLLAERWRGSLAGLRGAGLASPLAGGMFVLLALSLVGMPPLPGFWAKFLLFTGLAAQQSVIYQVALGVVLLSIVIEANYLFRVVMNLFQPAGENGVAVTTDHGWLNLGTTFLLSALLIAGMLFMGPLGAWLEGVAMQAADPVLYFDTVFSVSAIH</sequence>
<keyword evidence="4 7" id="KW-0812">Transmembrane</keyword>
<dbReference type="PANTHER" id="PTHR42703">
    <property type="entry name" value="NADH DEHYDROGENASE"/>
    <property type="match status" value="1"/>
</dbReference>
<dbReference type="EMBL" id="QFXD01000188">
    <property type="protein sequence ID" value="RDH89904.1"/>
    <property type="molecule type" value="Genomic_DNA"/>
</dbReference>
<feature type="transmembrane region" description="Helical" evidence="8">
    <location>
        <begin position="236"/>
        <end position="257"/>
    </location>
</feature>
<dbReference type="InterPro" id="IPR001750">
    <property type="entry name" value="ND/Mrp_TM"/>
</dbReference>
<gene>
    <name evidence="10" type="ORF">DIZ79_10455</name>
</gene>
<keyword evidence="5 8" id="KW-1133">Transmembrane helix</keyword>
<evidence type="ECO:0000313" key="10">
    <source>
        <dbReference type="EMBL" id="RDH89904.1"/>
    </source>
</evidence>
<feature type="transmembrane region" description="Helical" evidence="8">
    <location>
        <begin position="391"/>
        <end position="412"/>
    </location>
</feature>
<dbReference type="GO" id="GO:0005886">
    <property type="term" value="C:plasma membrane"/>
    <property type="evidence" value="ECO:0007669"/>
    <property type="project" value="UniProtKB-SubCell"/>
</dbReference>
<comment type="subcellular location">
    <subcellularLocation>
        <location evidence="1">Cell membrane</location>
        <topology evidence="1">Multi-pass membrane protein</topology>
    </subcellularLocation>
    <subcellularLocation>
        <location evidence="7">Membrane</location>
        <topology evidence="7">Multi-pass membrane protein</topology>
    </subcellularLocation>
</comment>
<dbReference type="PANTHER" id="PTHR42703:SF1">
    <property type="entry name" value="NA(+)_H(+) ANTIPORTER SUBUNIT D1"/>
    <property type="match status" value="1"/>
</dbReference>
<dbReference type="GO" id="GO:0008137">
    <property type="term" value="F:NADH dehydrogenase (ubiquinone) activity"/>
    <property type="evidence" value="ECO:0007669"/>
    <property type="project" value="InterPro"/>
</dbReference>
<evidence type="ECO:0000256" key="6">
    <source>
        <dbReference type="ARBA" id="ARBA00023136"/>
    </source>
</evidence>
<dbReference type="PRINTS" id="PR01437">
    <property type="entry name" value="NUOXDRDTASE4"/>
</dbReference>
<protein>
    <submittedName>
        <fullName evidence="10">NADH-quinone oxidoreductase subunit J</fullName>
    </submittedName>
</protein>
<dbReference type="Proteomes" id="UP000255508">
    <property type="component" value="Unassembled WGS sequence"/>
</dbReference>
<evidence type="ECO:0000256" key="3">
    <source>
        <dbReference type="ARBA" id="ARBA00022475"/>
    </source>
</evidence>
<feature type="domain" description="NADH:quinone oxidoreductase/Mrp antiporter transmembrane" evidence="9">
    <location>
        <begin position="119"/>
        <end position="399"/>
    </location>
</feature>
<feature type="transmembrane region" description="Helical" evidence="8">
    <location>
        <begin position="103"/>
        <end position="120"/>
    </location>
</feature>
<evidence type="ECO:0000256" key="5">
    <source>
        <dbReference type="ARBA" id="ARBA00022989"/>
    </source>
</evidence>
<proteinExistence type="inferred from homology"/>
<organism evidence="10 11">
    <name type="scientific">endosymbiont of Lamellibrachia luymesi</name>
    <dbReference type="NCBI Taxonomy" id="2200907"/>
    <lineage>
        <taxon>Bacteria</taxon>
        <taxon>Pseudomonadati</taxon>
        <taxon>Pseudomonadota</taxon>
        <taxon>Gammaproteobacteria</taxon>
        <taxon>sulfur-oxidizing symbionts</taxon>
    </lineage>
</organism>
<evidence type="ECO:0000256" key="7">
    <source>
        <dbReference type="RuleBase" id="RU000320"/>
    </source>
</evidence>
<keyword evidence="3" id="KW-1003">Cell membrane</keyword>
<dbReference type="GO" id="GO:0042773">
    <property type="term" value="P:ATP synthesis coupled electron transport"/>
    <property type="evidence" value="ECO:0007669"/>
    <property type="project" value="InterPro"/>
</dbReference>
<name>A0A370DWA9_9GAMM</name>
<dbReference type="InterPro" id="IPR003918">
    <property type="entry name" value="NADH_UbQ_OxRdtase"/>
</dbReference>
<evidence type="ECO:0000256" key="1">
    <source>
        <dbReference type="ARBA" id="ARBA00004651"/>
    </source>
</evidence>
<feature type="transmembrane region" description="Helical" evidence="8">
    <location>
        <begin position="126"/>
        <end position="143"/>
    </location>
</feature>
<evidence type="ECO:0000256" key="8">
    <source>
        <dbReference type="SAM" id="Phobius"/>
    </source>
</evidence>
<comment type="similarity">
    <text evidence="2">Belongs to the CPA3 antiporters (TC 2.A.63) subunit D family.</text>
</comment>
<accession>A0A370DWA9</accession>